<comment type="subcellular location">
    <subcellularLocation>
        <location evidence="1">Vacuole membrane</location>
        <topology evidence="1">Multi-pass membrane protein</topology>
    </subcellularLocation>
</comment>
<dbReference type="InterPro" id="IPR027417">
    <property type="entry name" value="P-loop_NTPase"/>
</dbReference>
<keyword evidence="7 10" id="KW-1133">Transmembrane helix</keyword>
<dbReference type="InterPro" id="IPR044746">
    <property type="entry name" value="ABCC_6TM_D1"/>
</dbReference>
<feature type="transmembrane region" description="Helical" evidence="10">
    <location>
        <begin position="436"/>
        <end position="461"/>
    </location>
</feature>
<dbReference type="FunFam" id="3.40.50.300:FF:000997">
    <property type="entry name" value="Multidrug resistance-associated protein 1"/>
    <property type="match status" value="1"/>
</dbReference>
<keyword evidence="5" id="KW-0547">Nucleotide-binding</keyword>
<feature type="transmembrane region" description="Helical" evidence="10">
    <location>
        <begin position="473"/>
        <end position="492"/>
    </location>
</feature>
<dbReference type="Proteomes" id="UP000703661">
    <property type="component" value="Unassembled WGS sequence"/>
</dbReference>
<dbReference type="InterPro" id="IPR011527">
    <property type="entry name" value="ABC1_TM_dom"/>
</dbReference>
<keyword evidence="2" id="KW-0813">Transport</keyword>
<dbReference type="Gene3D" id="3.40.50.300">
    <property type="entry name" value="P-loop containing nucleotide triphosphate hydrolases"/>
    <property type="match status" value="2"/>
</dbReference>
<dbReference type="CDD" id="cd18580">
    <property type="entry name" value="ABC_6TM_ABCC_D2"/>
    <property type="match status" value="1"/>
</dbReference>
<organism evidence="13 14">
    <name type="scientific">Entomortierella chlamydospora</name>
    <dbReference type="NCBI Taxonomy" id="101097"/>
    <lineage>
        <taxon>Eukaryota</taxon>
        <taxon>Fungi</taxon>
        <taxon>Fungi incertae sedis</taxon>
        <taxon>Mucoromycota</taxon>
        <taxon>Mortierellomycotina</taxon>
        <taxon>Mortierellomycetes</taxon>
        <taxon>Mortierellales</taxon>
        <taxon>Mortierellaceae</taxon>
        <taxon>Entomortierella</taxon>
    </lineage>
</organism>
<dbReference type="InterPro" id="IPR050173">
    <property type="entry name" value="ABC_transporter_C-like"/>
</dbReference>
<evidence type="ECO:0000256" key="2">
    <source>
        <dbReference type="ARBA" id="ARBA00022448"/>
    </source>
</evidence>
<feature type="transmembrane region" description="Helical" evidence="10">
    <location>
        <begin position="1018"/>
        <end position="1038"/>
    </location>
</feature>
<feature type="transmembrane region" description="Helical" evidence="10">
    <location>
        <begin position="1044"/>
        <end position="1063"/>
    </location>
</feature>
<evidence type="ECO:0000256" key="10">
    <source>
        <dbReference type="SAM" id="Phobius"/>
    </source>
</evidence>
<feature type="transmembrane region" description="Helical" evidence="10">
    <location>
        <begin position="225"/>
        <end position="241"/>
    </location>
</feature>
<dbReference type="Gene3D" id="1.20.1560.10">
    <property type="entry name" value="ABC transporter type 1, transmembrane domain"/>
    <property type="match status" value="2"/>
</dbReference>
<dbReference type="CDD" id="cd03244">
    <property type="entry name" value="ABCC_MRP_domain2"/>
    <property type="match status" value="1"/>
</dbReference>
<feature type="domain" description="ABC transporter" evidence="11">
    <location>
        <begin position="575"/>
        <end position="797"/>
    </location>
</feature>
<dbReference type="Pfam" id="PF00664">
    <property type="entry name" value="ABC_membrane"/>
    <property type="match status" value="2"/>
</dbReference>
<keyword evidence="6" id="KW-0067">ATP-binding</keyword>
<evidence type="ECO:0000256" key="3">
    <source>
        <dbReference type="ARBA" id="ARBA00022692"/>
    </source>
</evidence>
<dbReference type="InterPro" id="IPR044726">
    <property type="entry name" value="ABCC_6TM_D2"/>
</dbReference>
<feature type="compositionally biased region" description="Polar residues" evidence="9">
    <location>
        <begin position="815"/>
        <end position="824"/>
    </location>
</feature>
<dbReference type="PANTHER" id="PTHR24223:SF443">
    <property type="entry name" value="MULTIDRUG-RESISTANCE LIKE PROTEIN 1, ISOFORM I"/>
    <property type="match status" value="1"/>
</dbReference>
<evidence type="ECO:0008006" key="15">
    <source>
        <dbReference type="Google" id="ProtNLM"/>
    </source>
</evidence>
<feature type="transmembrane region" description="Helical" evidence="10">
    <location>
        <begin position="1130"/>
        <end position="1149"/>
    </location>
</feature>
<feature type="transmembrane region" description="Helical" evidence="10">
    <location>
        <begin position="56"/>
        <end position="76"/>
    </location>
</feature>
<comment type="caution">
    <text evidence="13">The sequence shown here is derived from an EMBL/GenBank/DDBJ whole genome shotgun (WGS) entry which is preliminary data.</text>
</comment>
<feature type="transmembrane region" description="Helical" evidence="10">
    <location>
        <begin position="88"/>
        <end position="105"/>
    </location>
</feature>
<evidence type="ECO:0000256" key="4">
    <source>
        <dbReference type="ARBA" id="ARBA00022737"/>
    </source>
</evidence>
<dbReference type="InterPro" id="IPR036640">
    <property type="entry name" value="ABC1_TM_sf"/>
</dbReference>
<evidence type="ECO:0000256" key="5">
    <source>
        <dbReference type="ARBA" id="ARBA00022741"/>
    </source>
</evidence>
<dbReference type="FunFam" id="1.20.1560.10:FF:000010">
    <property type="entry name" value="Multidrug resistance-associated ABC transporter"/>
    <property type="match status" value="1"/>
</dbReference>
<feature type="domain" description="ABC transporter" evidence="11">
    <location>
        <begin position="1227"/>
        <end position="1485"/>
    </location>
</feature>
<dbReference type="InterPro" id="IPR003439">
    <property type="entry name" value="ABC_transporter-like_ATP-bd"/>
</dbReference>
<dbReference type="SUPFAM" id="SSF90123">
    <property type="entry name" value="ABC transporter transmembrane region"/>
    <property type="match status" value="2"/>
</dbReference>
<feature type="transmembrane region" description="Helical" evidence="10">
    <location>
        <begin position="25"/>
        <end position="44"/>
    </location>
</feature>
<dbReference type="PROSITE" id="PS00211">
    <property type="entry name" value="ABC_TRANSPORTER_1"/>
    <property type="match status" value="2"/>
</dbReference>
<dbReference type="SUPFAM" id="SSF52540">
    <property type="entry name" value="P-loop containing nucleoside triphosphate hydrolases"/>
    <property type="match status" value="2"/>
</dbReference>
<evidence type="ECO:0000259" key="12">
    <source>
        <dbReference type="PROSITE" id="PS50929"/>
    </source>
</evidence>
<dbReference type="GO" id="GO:0005524">
    <property type="term" value="F:ATP binding"/>
    <property type="evidence" value="ECO:0007669"/>
    <property type="project" value="UniProtKB-KW"/>
</dbReference>
<evidence type="ECO:0000313" key="14">
    <source>
        <dbReference type="Proteomes" id="UP000703661"/>
    </source>
</evidence>
<keyword evidence="4" id="KW-0677">Repeat</keyword>
<evidence type="ECO:0000256" key="9">
    <source>
        <dbReference type="SAM" id="MobiDB-lite"/>
    </source>
</evidence>
<dbReference type="FunFam" id="3.40.50.300:FF:000163">
    <property type="entry name" value="Multidrug resistance-associated protein member 4"/>
    <property type="match status" value="1"/>
</dbReference>
<keyword evidence="3 10" id="KW-0812">Transmembrane</keyword>
<evidence type="ECO:0000313" key="13">
    <source>
        <dbReference type="EMBL" id="KAG0023567.1"/>
    </source>
</evidence>
<dbReference type="InterPro" id="IPR003593">
    <property type="entry name" value="AAA+_ATPase"/>
</dbReference>
<feature type="domain" description="ABC transmembrane type-1" evidence="12">
    <location>
        <begin position="225"/>
        <end position="504"/>
    </location>
</feature>
<dbReference type="FunFam" id="1.20.1560.10:FF:000006">
    <property type="entry name" value="ATP-binding cassette, sub-family C (CFTR/MRP), member 9"/>
    <property type="match status" value="1"/>
</dbReference>
<dbReference type="Pfam" id="PF00005">
    <property type="entry name" value="ABC_tran"/>
    <property type="match status" value="2"/>
</dbReference>
<dbReference type="InterPro" id="IPR017871">
    <property type="entry name" value="ABC_transporter-like_CS"/>
</dbReference>
<dbReference type="GO" id="GO:0016887">
    <property type="term" value="F:ATP hydrolysis activity"/>
    <property type="evidence" value="ECO:0007669"/>
    <property type="project" value="InterPro"/>
</dbReference>
<proteinExistence type="predicted"/>
<dbReference type="EMBL" id="JAAAID010000051">
    <property type="protein sequence ID" value="KAG0023567.1"/>
    <property type="molecule type" value="Genomic_DNA"/>
</dbReference>
<feature type="region of interest" description="Disordered" evidence="9">
    <location>
        <begin position="813"/>
        <end position="839"/>
    </location>
</feature>
<feature type="domain" description="ABC transmembrane type-1" evidence="12">
    <location>
        <begin position="900"/>
        <end position="1185"/>
    </location>
</feature>
<keyword evidence="8 10" id="KW-0472">Membrane</keyword>
<accession>A0A9P6N376</accession>
<name>A0A9P6N376_9FUNG</name>
<gene>
    <name evidence="13" type="ORF">BGZ80_009000</name>
</gene>
<reference evidence="13" key="1">
    <citation type="journal article" date="2020" name="Fungal Divers.">
        <title>Resolving the Mortierellaceae phylogeny through synthesis of multi-gene phylogenetics and phylogenomics.</title>
        <authorList>
            <person name="Vandepol N."/>
            <person name="Liber J."/>
            <person name="Desiro A."/>
            <person name="Na H."/>
            <person name="Kennedy M."/>
            <person name="Barry K."/>
            <person name="Grigoriev I.V."/>
            <person name="Miller A.N."/>
            <person name="O'Donnell K."/>
            <person name="Stajich J.E."/>
            <person name="Bonito G."/>
        </authorList>
    </citation>
    <scope>NUCLEOTIDE SEQUENCE</scope>
    <source>
        <strain evidence="13">NRRL 2769</strain>
    </source>
</reference>
<feature type="transmembrane region" description="Helical" evidence="10">
    <location>
        <begin position="253"/>
        <end position="273"/>
    </location>
</feature>
<dbReference type="PANTHER" id="PTHR24223">
    <property type="entry name" value="ATP-BINDING CASSETTE SUB-FAMILY C"/>
    <property type="match status" value="1"/>
</dbReference>
<evidence type="ECO:0000256" key="6">
    <source>
        <dbReference type="ARBA" id="ARBA00022840"/>
    </source>
</evidence>
<evidence type="ECO:0000256" key="1">
    <source>
        <dbReference type="ARBA" id="ARBA00004128"/>
    </source>
</evidence>
<dbReference type="SMART" id="SM00382">
    <property type="entry name" value="AAA"/>
    <property type="match status" value="2"/>
</dbReference>
<dbReference type="PROSITE" id="PS50893">
    <property type="entry name" value="ABC_TRANSPORTER_2"/>
    <property type="match status" value="2"/>
</dbReference>
<feature type="transmembrane region" description="Helical" evidence="10">
    <location>
        <begin position="329"/>
        <end position="350"/>
    </location>
</feature>
<feature type="transmembrane region" description="Helical" evidence="10">
    <location>
        <begin position="356"/>
        <end position="374"/>
    </location>
</feature>
<dbReference type="PROSITE" id="PS50929">
    <property type="entry name" value="ABC_TM1F"/>
    <property type="match status" value="2"/>
</dbReference>
<evidence type="ECO:0000256" key="7">
    <source>
        <dbReference type="ARBA" id="ARBA00022989"/>
    </source>
</evidence>
<feature type="transmembrane region" description="Helical" evidence="10">
    <location>
        <begin position="940"/>
        <end position="966"/>
    </location>
</feature>
<dbReference type="GO" id="GO:0140359">
    <property type="term" value="F:ABC-type transporter activity"/>
    <property type="evidence" value="ECO:0007669"/>
    <property type="project" value="InterPro"/>
</dbReference>
<sequence length="1491" mass="166693">MAIAGSLGLVASVLTLKQGDSPKAAIFGYICLGIAWLTAVALNYEEHLYKIRSSDFILTFYTLSIASCLAVLYPGADGAGNNDPQFKITILITVCLAVGFVIEAWPRNSTRVQQLSGASAYDKANIFSQSTMEFFQPIMSLSLKRSITMDDLQNQLPENLSSSSCYDSLERQWRKNVEKWNYQRQSGSNTREDEHKAKISLFWTIIQVRARSMIPILFFRTVRPLLLFSIPGLLSIFLEYLQDARTEKAKSLSYGLLVAGAIFSAAFIGAIIQAVSRQYSIQLGFQTKVALISLVYRKSLRLSPKSKTKSTTGEIVNHMSVDADSWTEGFMYISMWISLPIEISTAMWLLYRLLGWSFLAGIAALIAMTPLQVYRARVYNTLKKNKLSVMDERVRLTTECLAAIKVVKLYCWQSAFKEKILEVRDRELEAMRQLGLIYSLMSIIFTSSTLIICLLTLSVYATWGGEGFTNGKLTPQTVFVSMTLFSMLRTPIASLAEATSKTMEALVGTKRIEKFLLLEEIREDDVIRESRTTSDPNAPLVSIEDGTFSWDKQQDTSPVDDEIGSTDENQPLLSANNNDEVSSAFFKPTLENINLSVYDKSLIAVVGRVGQGKSSLLSAIIGDMYKTSGTVHTRGHIAYVPQHAWILNCSLRDNILFGKDYNHERYRHIIYACGLEPDIEMLPAGDLTEIGERGINLSGGQKQRVSLARAAYSDSDIYLLDDPLSAVDAHVDRHLWRHLIGPNGLLKDKTRILVTHGIHHLKDVDTVVVIKGGKIASQGTYSELMAEKQAFYVLIKEYALKNRRHSESVGIIAENHSSSGSQLETGYEDDQSSDGSLDTMEGGLAAPSAEITEQKGVSSEVDAKMNATGKIIEDEKIREGSVGWEPIMVYIRAASYKYAIWLVFLHISAQAALVGTNLWLKYWIKSSEDSPDGDGTAPSLKIFLTVFTLLTTVYVAIYIIVIYVLFAKAVIRASYILHKDLIFKIFRLPSSFFDTTPLGRIINRISGDIESNDDHLPWGFDTLLMFTTSFLATMIIVIATTPSFLLALPVFVPLVLVIQRMYLYASRMVKRIFHVAKSPIYQHFNETLGGVSTIRAMRLQDRFIAGNMAKVDINTNAHIAYTYCIRWVEIRLQCLSAVIILLITLTFVFKRDSIDPATAGLAMSFALTITQDINVLVRSYCELQNRLVPVERVKEYIDLPSEAPEILPLPQDYAGSSLTWPPEHGKIVFSNYSTRYREGLDLVLKNVSFEVQAGERLGIVGRTGAGKSSLTLALFRMIEAANSHWVKDTDPTAALDDDETENEEYGGKIEIDGVDISNLGLVDLRRELAIIPQDPILFAGPVRDNLDPFHEHSDHTLWKSLERAHLKSYIQSLPGGLSFEVSQNGENFSVGQRSLICLARALLRKTKILVLDEATSAVDVETDDLIQKTIREEFRDRTILTIAHRIKTVMDSDKILVLEQGRVVEFDKPEVLLQQKENSLFYRLAEQAGEV</sequence>
<dbReference type="CDD" id="cd18579">
    <property type="entry name" value="ABC_6TM_ABCC_D1"/>
    <property type="match status" value="1"/>
</dbReference>
<dbReference type="GO" id="GO:0000329">
    <property type="term" value="C:fungal-type vacuole membrane"/>
    <property type="evidence" value="ECO:0007669"/>
    <property type="project" value="UniProtKB-ARBA"/>
</dbReference>
<evidence type="ECO:0000259" key="11">
    <source>
        <dbReference type="PROSITE" id="PS50893"/>
    </source>
</evidence>
<keyword evidence="14" id="KW-1185">Reference proteome</keyword>
<dbReference type="CDD" id="cd03250">
    <property type="entry name" value="ABCC_MRP_domain1"/>
    <property type="match status" value="1"/>
</dbReference>
<evidence type="ECO:0000256" key="8">
    <source>
        <dbReference type="ARBA" id="ARBA00023136"/>
    </source>
</evidence>
<feature type="transmembrane region" description="Helical" evidence="10">
    <location>
        <begin position="898"/>
        <end position="920"/>
    </location>
</feature>
<feature type="region of interest" description="Disordered" evidence="9">
    <location>
        <begin position="554"/>
        <end position="574"/>
    </location>
</feature>
<protein>
    <recommendedName>
        <fullName evidence="15">P-loop containing nucleoside triphosphate hydrolase protein</fullName>
    </recommendedName>
</protein>